<dbReference type="CDD" id="cd18008">
    <property type="entry name" value="DEXDc_SHPRH-like"/>
    <property type="match status" value="1"/>
</dbReference>
<evidence type="ECO:0000259" key="6">
    <source>
        <dbReference type="PROSITE" id="PS51192"/>
    </source>
</evidence>
<dbReference type="InterPro" id="IPR000330">
    <property type="entry name" value="SNF2_N"/>
</dbReference>
<proteinExistence type="predicted"/>
<feature type="signal peptide" evidence="5">
    <location>
        <begin position="1"/>
        <end position="18"/>
    </location>
</feature>
<reference evidence="8" key="1">
    <citation type="submission" date="2022-08" db="EMBL/GenBank/DDBJ databases">
        <authorList>
            <consortium name="DOE Joint Genome Institute"/>
            <person name="Min B."/>
            <person name="Riley R."/>
            <person name="Sierra-Patev S."/>
            <person name="Naranjo-Ortiz M."/>
            <person name="Looney B."/>
            <person name="Konkel Z."/>
            <person name="Slot J.C."/>
            <person name="Sakamoto Y."/>
            <person name="Steenwyk J.L."/>
            <person name="Rokas A."/>
            <person name="Carro J."/>
            <person name="Camarero S."/>
            <person name="Ferreira P."/>
            <person name="Molpeceres G."/>
            <person name="Ruiz-Duenas F.J."/>
            <person name="Serrano A."/>
            <person name="Henrissat B."/>
            <person name="Drula E."/>
            <person name="Hughes K.W."/>
            <person name="Mata J.L."/>
            <person name="Ishikawa N.K."/>
            <person name="Vargas-Isla R."/>
            <person name="Ushijima S."/>
            <person name="Smith C.A."/>
            <person name="Ahrendt S."/>
            <person name="Andreopoulos W."/>
            <person name="He G."/>
            <person name="Labutti K."/>
            <person name="Lipzen A."/>
            <person name="Ng V."/>
            <person name="Sandor L."/>
            <person name="Barry K."/>
            <person name="Martinez A.T."/>
            <person name="Xiao Y."/>
            <person name="Gibbons J.G."/>
            <person name="Terashima K."/>
            <person name="Hibbett D.S."/>
            <person name="Grigoriev I.V."/>
        </authorList>
    </citation>
    <scope>NUCLEOTIDE SEQUENCE</scope>
    <source>
        <strain evidence="8">Sp2 HRB7682 ss15</strain>
    </source>
</reference>
<feature type="compositionally biased region" description="Polar residues" evidence="4">
    <location>
        <begin position="63"/>
        <end position="79"/>
    </location>
</feature>
<keyword evidence="2" id="KW-0378">Hydrolase</keyword>
<dbReference type="InterPro" id="IPR050628">
    <property type="entry name" value="SNF2_RAD54_helicase_TF"/>
</dbReference>
<comment type="caution">
    <text evidence="8">The sequence shown here is derived from an EMBL/GenBank/DDBJ whole genome shotgun (WGS) entry which is preliminary data.</text>
</comment>
<evidence type="ECO:0000313" key="8">
    <source>
        <dbReference type="EMBL" id="KAJ4463231.1"/>
    </source>
</evidence>
<dbReference type="SMART" id="SM00490">
    <property type="entry name" value="HELICc"/>
    <property type="match status" value="1"/>
</dbReference>
<dbReference type="Proteomes" id="UP001150238">
    <property type="component" value="Unassembled WGS sequence"/>
</dbReference>
<dbReference type="GO" id="GO:0008094">
    <property type="term" value="F:ATP-dependent activity, acting on DNA"/>
    <property type="evidence" value="ECO:0007669"/>
    <property type="project" value="TreeGrafter"/>
</dbReference>
<dbReference type="Gene3D" id="3.40.50.10810">
    <property type="entry name" value="Tandem AAA-ATPase domain"/>
    <property type="match status" value="1"/>
</dbReference>
<evidence type="ECO:0000313" key="9">
    <source>
        <dbReference type="Proteomes" id="UP001150238"/>
    </source>
</evidence>
<feature type="region of interest" description="Disordered" evidence="4">
    <location>
        <begin position="49"/>
        <end position="79"/>
    </location>
</feature>
<evidence type="ECO:0000256" key="2">
    <source>
        <dbReference type="ARBA" id="ARBA00022801"/>
    </source>
</evidence>
<dbReference type="InterPro" id="IPR038718">
    <property type="entry name" value="SNF2-like_sf"/>
</dbReference>
<sequence>MFLRTVQVLFQVLQAVVGVSGRALQKLDILAPLAEQLKMTRRPIILPKSLSDDVKPHPVSITPEENLSGGSRSQSALNANSNGLRPSRYLASAFTQIFRSHTLISVKLEDDVFKLFHEHQTHDYQQFDTTLGYSNYSLRLHQAYARQWMENRERDDGNGGIVADEMGLGKTLQMLVRIKDDCLRANARGEIVTPTLIVGPKSVLVQWDEEIQRVFLPENGLTCLIYHGRNRNTKYTLLALTQSNIVLTTYGILSNEHQSNSENGMKSLLFSLSVFTHGLFRISWRRLVLDEAHEIRNASTRKAQAAFAIKAKYRWCLTGTLLQNRISDLYSLFHLLRIDKFSDIQWFRENIELPITDRNKFAPRAHKLLKVALGQIMLRRMKTDNVNGHPILELSALRVQIWPCELSAPEREFYCALEARMQSVLESLAKKLEQGSIRTHNISWVFLLRLRQEIQTLRTEKKDEHSKCPLCSMPLDDSTTSHKEACVRIIEMAKRFSRAKPSTKIMIVLNILHEIKARPGNEKTIIFSQYTSVLNLIEPFLRKQGVYFSRLDGTMDIRKHKAGLNAIKNDANVTVILVSLMAGGTGLNLGECNNVVLLDLWWNPAVEEQAFARAHHLEQTRPINVYKLVAKDTIETRIMELQDNKKQLVLEALNGDEIEDMKQLSKDEISQILSRH</sequence>
<name>A0A9W8ZNV4_9AGAR</name>
<evidence type="ECO:0000259" key="7">
    <source>
        <dbReference type="PROSITE" id="PS51194"/>
    </source>
</evidence>
<dbReference type="Gene3D" id="3.40.50.300">
    <property type="entry name" value="P-loop containing nucleotide triphosphate hydrolases"/>
    <property type="match status" value="1"/>
</dbReference>
<evidence type="ECO:0000256" key="3">
    <source>
        <dbReference type="ARBA" id="ARBA00022840"/>
    </source>
</evidence>
<dbReference type="PANTHER" id="PTHR45626:SF14">
    <property type="entry name" value="ATP-DEPENDENT DNA HELICASE (EUROFUNG)"/>
    <property type="match status" value="1"/>
</dbReference>
<dbReference type="SUPFAM" id="SSF52540">
    <property type="entry name" value="P-loop containing nucleoside triphosphate hydrolases"/>
    <property type="match status" value="2"/>
</dbReference>
<dbReference type="GO" id="GO:0006281">
    <property type="term" value="P:DNA repair"/>
    <property type="evidence" value="ECO:0007669"/>
    <property type="project" value="TreeGrafter"/>
</dbReference>
<evidence type="ECO:0000256" key="4">
    <source>
        <dbReference type="SAM" id="MobiDB-lite"/>
    </source>
</evidence>
<protein>
    <submittedName>
        <fullName evidence="8">SNF2 family N-terminal domain-containing protein</fullName>
    </submittedName>
</protein>
<dbReference type="InterPro" id="IPR027417">
    <property type="entry name" value="P-loop_NTPase"/>
</dbReference>
<dbReference type="Pfam" id="PF00176">
    <property type="entry name" value="SNF2-rel_dom"/>
    <property type="match status" value="1"/>
</dbReference>
<accession>A0A9W8ZNV4</accession>
<dbReference type="InterPro" id="IPR014001">
    <property type="entry name" value="Helicase_ATP-bd"/>
</dbReference>
<dbReference type="PANTHER" id="PTHR45626">
    <property type="entry name" value="TRANSCRIPTION TERMINATION FACTOR 2-RELATED"/>
    <property type="match status" value="1"/>
</dbReference>
<dbReference type="CDD" id="cd18793">
    <property type="entry name" value="SF2_C_SNF"/>
    <property type="match status" value="1"/>
</dbReference>
<evidence type="ECO:0000256" key="5">
    <source>
        <dbReference type="SAM" id="SignalP"/>
    </source>
</evidence>
<keyword evidence="1" id="KW-0547">Nucleotide-binding</keyword>
<feature type="domain" description="Helicase C-terminal" evidence="7">
    <location>
        <begin position="507"/>
        <end position="669"/>
    </location>
</feature>
<dbReference type="SMART" id="SM00487">
    <property type="entry name" value="DEXDc"/>
    <property type="match status" value="1"/>
</dbReference>
<dbReference type="PROSITE" id="PS51192">
    <property type="entry name" value="HELICASE_ATP_BIND_1"/>
    <property type="match status" value="1"/>
</dbReference>
<dbReference type="AlphaFoldDB" id="A0A9W8ZNV4"/>
<keyword evidence="5" id="KW-0732">Signal</keyword>
<dbReference type="InterPro" id="IPR049730">
    <property type="entry name" value="SNF2/RAD54-like_C"/>
</dbReference>
<dbReference type="EMBL" id="JANVFS010000082">
    <property type="protein sequence ID" value="KAJ4463231.1"/>
    <property type="molecule type" value="Genomic_DNA"/>
</dbReference>
<feature type="chain" id="PRO_5040840635" evidence="5">
    <location>
        <begin position="19"/>
        <end position="676"/>
    </location>
</feature>
<dbReference type="GO" id="GO:0005634">
    <property type="term" value="C:nucleus"/>
    <property type="evidence" value="ECO:0007669"/>
    <property type="project" value="TreeGrafter"/>
</dbReference>
<organism evidence="8 9">
    <name type="scientific">Lentinula lateritia</name>
    <dbReference type="NCBI Taxonomy" id="40482"/>
    <lineage>
        <taxon>Eukaryota</taxon>
        <taxon>Fungi</taxon>
        <taxon>Dikarya</taxon>
        <taxon>Basidiomycota</taxon>
        <taxon>Agaricomycotina</taxon>
        <taxon>Agaricomycetes</taxon>
        <taxon>Agaricomycetidae</taxon>
        <taxon>Agaricales</taxon>
        <taxon>Marasmiineae</taxon>
        <taxon>Omphalotaceae</taxon>
        <taxon>Lentinula</taxon>
    </lineage>
</organism>
<feature type="domain" description="Helicase ATP-binding" evidence="6">
    <location>
        <begin position="151"/>
        <end position="339"/>
    </location>
</feature>
<evidence type="ECO:0000256" key="1">
    <source>
        <dbReference type="ARBA" id="ARBA00022741"/>
    </source>
</evidence>
<dbReference type="Pfam" id="PF00271">
    <property type="entry name" value="Helicase_C"/>
    <property type="match status" value="1"/>
</dbReference>
<dbReference type="PROSITE" id="PS51194">
    <property type="entry name" value="HELICASE_CTER"/>
    <property type="match status" value="1"/>
</dbReference>
<dbReference type="GO" id="GO:0016787">
    <property type="term" value="F:hydrolase activity"/>
    <property type="evidence" value="ECO:0007669"/>
    <property type="project" value="UniProtKB-KW"/>
</dbReference>
<reference evidence="8" key="2">
    <citation type="journal article" date="2023" name="Proc. Natl. Acad. Sci. U.S.A.">
        <title>A global phylogenomic analysis of the shiitake genus Lentinula.</title>
        <authorList>
            <person name="Sierra-Patev S."/>
            <person name="Min B."/>
            <person name="Naranjo-Ortiz M."/>
            <person name="Looney B."/>
            <person name="Konkel Z."/>
            <person name="Slot J.C."/>
            <person name="Sakamoto Y."/>
            <person name="Steenwyk J.L."/>
            <person name="Rokas A."/>
            <person name="Carro J."/>
            <person name="Camarero S."/>
            <person name="Ferreira P."/>
            <person name="Molpeceres G."/>
            <person name="Ruiz-Duenas F.J."/>
            <person name="Serrano A."/>
            <person name="Henrissat B."/>
            <person name="Drula E."/>
            <person name="Hughes K.W."/>
            <person name="Mata J.L."/>
            <person name="Ishikawa N.K."/>
            <person name="Vargas-Isla R."/>
            <person name="Ushijima S."/>
            <person name="Smith C.A."/>
            <person name="Donoghue J."/>
            <person name="Ahrendt S."/>
            <person name="Andreopoulos W."/>
            <person name="He G."/>
            <person name="LaButti K."/>
            <person name="Lipzen A."/>
            <person name="Ng V."/>
            <person name="Riley R."/>
            <person name="Sandor L."/>
            <person name="Barry K."/>
            <person name="Martinez A.T."/>
            <person name="Xiao Y."/>
            <person name="Gibbons J.G."/>
            <person name="Terashima K."/>
            <person name="Grigoriev I.V."/>
            <person name="Hibbett D."/>
        </authorList>
    </citation>
    <scope>NUCLEOTIDE SEQUENCE</scope>
    <source>
        <strain evidence="8">Sp2 HRB7682 ss15</strain>
    </source>
</reference>
<keyword evidence="3" id="KW-0067">ATP-binding</keyword>
<gene>
    <name evidence="8" type="ORF">C8J55DRAFT_567793</name>
</gene>
<dbReference type="InterPro" id="IPR001650">
    <property type="entry name" value="Helicase_C-like"/>
</dbReference>
<dbReference type="GO" id="GO:0005524">
    <property type="term" value="F:ATP binding"/>
    <property type="evidence" value="ECO:0007669"/>
    <property type="project" value="UniProtKB-KW"/>
</dbReference>